<comment type="similarity">
    <text evidence="6">Belongs to the purine/pyrimidine phosphoribosyltransferase family. PyrE subfamily.</text>
</comment>
<evidence type="ECO:0000256" key="1">
    <source>
        <dbReference type="ARBA" id="ARBA00004889"/>
    </source>
</evidence>
<protein>
    <recommendedName>
        <fullName evidence="2 6">Orotate phosphoribosyltransferase</fullName>
        <shortName evidence="6">OPRT</shortName>
        <shortName evidence="6">OPRTase</shortName>
        <ecNumber evidence="2 6">2.4.2.10</ecNumber>
    </recommendedName>
</protein>
<dbReference type="HAMAP" id="MF_01208">
    <property type="entry name" value="PyrE"/>
    <property type="match status" value="1"/>
</dbReference>
<dbReference type="PANTHER" id="PTHR19278">
    <property type="entry name" value="OROTATE PHOSPHORIBOSYLTRANSFERASE"/>
    <property type="match status" value="1"/>
</dbReference>
<dbReference type="EC" id="2.4.2.10" evidence="2 6"/>
<dbReference type="NCBIfam" id="TIGR00336">
    <property type="entry name" value="pyrE"/>
    <property type="match status" value="1"/>
</dbReference>
<evidence type="ECO:0000256" key="3">
    <source>
        <dbReference type="ARBA" id="ARBA00022676"/>
    </source>
</evidence>
<feature type="binding site" evidence="6">
    <location>
        <position position="96"/>
    </location>
    <ligand>
        <name>5-phospho-alpha-D-ribose 1-diphosphate</name>
        <dbReference type="ChEBI" id="CHEBI:58017"/>
        <note>ligand shared between dimeric partners</note>
    </ligand>
</feature>
<dbReference type="GO" id="GO:0019856">
    <property type="term" value="P:pyrimidine nucleobase biosynthetic process"/>
    <property type="evidence" value="ECO:0007669"/>
    <property type="project" value="TreeGrafter"/>
</dbReference>
<evidence type="ECO:0000256" key="7">
    <source>
        <dbReference type="SAM" id="MobiDB-lite"/>
    </source>
</evidence>
<feature type="region of interest" description="Disordered" evidence="7">
    <location>
        <begin position="195"/>
        <end position="215"/>
    </location>
</feature>
<dbReference type="InterPro" id="IPR029057">
    <property type="entry name" value="PRTase-like"/>
</dbReference>
<dbReference type="AlphaFoldDB" id="A0A5C7F9K4"/>
<sequence length="215" mass="22964">MDASTATVVAETLLSIEAVTLSPDKPFTWSSGLKSPIYCDNRLLLSYPEERKVVYEALAESIRSLNPDVIAGTATAGIPHAAWTAELLGLPMAYVRSSSKGHGKQNKIEGKIDPGSKVVIIEDLISTGGSAFQAAQAAEEAGAEIVGIAAIFTYELEASQKIIAEKPYPVTSLTTFSKLAKIAEKKGEITASQLDSLKQWQQSPETWNPAGERQA</sequence>
<reference evidence="9 10" key="1">
    <citation type="submission" date="2024-01" db="EMBL/GenBank/DDBJ databases">
        <title>Complete Genome Sequence of Alkalicoccus halolimnae BZ-SZ-XJ29T, a Moderately Halophilic Bacterium Isolated from a Salt Lake.</title>
        <authorList>
            <person name="Zhao B."/>
        </authorList>
    </citation>
    <scope>NUCLEOTIDE SEQUENCE [LARGE SCALE GENOMIC DNA]</scope>
    <source>
        <strain evidence="9 10">BZ-SZ-XJ29</strain>
    </source>
</reference>
<organism evidence="9 10">
    <name type="scientific">Alkalicoccus halolimnae</name>
    <dbReference type="NCBI Taxonomy" id="1667239"/>
    <lineage>
        <taxon>Bacteria</taxon>
        <taxon>Bacillati</taxon>
        <taxon>Bacillota</taxon>
        <taxon>Bacilli</taxon>
        <taxon>Bacillales</taxon>
        <taxon>Bacillaceae</taxon>
        <taxon>Alkalicoccus</taxon>
    </lineage>
</organism>
<keyword evidence="4 6" id="KW-0808">Transferase</keyword>
<evidence type="ECO:0000256" key="5">
    <source>
        <dbReference type="ARBA" id="ARBA00022975"/>
    </source>
</evidence>
<dbReference type="EMBL" id="CP144914">
    <property type="protein sequence ID" value="WWD78695.1"/>
    <property type="molecule type" value="Genomic_DNA"/>
</dbReference>
<comment type="cofactor">
    <cofactor evidence="6">
        <name>Mg(2+)</name>
        <dbReference type="ChEBI" id="CHEBI:18420"/>
    </cofactor>
</comment>
<keyword evidence="5 6" id="KW-0665">Pyrimidine biosynthesis</keyword>
<dbReference type="Proteomes" id="UP000321816">
    <property type="component" value="Chromosome"/>
</dbReference>
<feature type="binding site" description="in other chain" evidence="6">
    <location>
        <begin position="122"/>
        <end position="130"/>
    </location>
    <ligand>
        <name>5-phospho-alpha-D-ribose 1-diphosphate</name>
        <dbReference type="ChEBI" id="CHEBI:58017"/>
        <note>ligand shared between dimeric partners</note>
    </ligand>
</feature>
<dbReference type="KEGG" id="ahal:FTX54_009650"/>
<comment type="subunit">
    <text evidence="6">Homodimer.</text>
</comment>
<dbReference type="GO" id="GO:0000287">
    <property type="term" value="F:magnesium ion binding"/>
    <property type="evidence" value="ECO:0007669"/>
    <property type="project" value="UniProtKB-UniRule"/>
</dbReference>
<feature type="domain" description="Phosphoribosyltransferase" evidence="8">
    <location>
        <begin position="48"/>
        <end position="152"/>
    </location>
</feature>
<feature type="compositionally biased region" description="Polar residues" evidence="7">
    <location>
        <begin position="195"/>
        <end position="206"/>
    </location>
</feature>
<evidence type="ECO:0000259" key="8">
    <source>
        <dbReference type="Pfam" id="PF00156"/>
    </source>
</evidence>
<comment type="function">
    <text evidence="6">Catalyzes the transfer of a ribosyl phosphate group from 5-phosphoribose 1-diphosphate to orotate, leading to the formation of orotidine monophosphate (OMP).</text>
</comment>
<dbReference type="SUPFAM" id="SSF53271">
    <property type="entry name" value="PRTase-like"/>
    <property type="match status" value="1"/>
</dbReference>
<evidence type="ECO:0000313" key="10">
    <source>
        <dbReference type="Proteomes" id="UP000321816"/>
    </source>
</evidence>
<comment type="catalytic activity">
    <reaction evidence="6">
        <text>orotidine 5'-phosphate + diphosphate = orotate + 5-phospho-alpha-D-ribose 1-diphosphate</text>
        <dbReference type="Rhea" id="RHEA:10380"/>
        <dbReference type="ChEBI" id="CHEBI:30839"/>
        <dbReference type="ChEBI" id="CHEBI:33019"/>
        <dbReference type="ChEBI" id="CHEBI:57538"/>
        <dbReference type="ChEBI" id="CHEBI:58017"/>
        <dbReference type="EC" id="2.4.2.10"/>
    </reaction>
</comment>
<keyword evidence="6" id="KW-0460">Magnesium</keyword>
<proteinExistence type="inferred from homology"/>
<dbReference type="Pfam" id="PF00156">
    <property type="entry name" value="Pribosyltran"/>
    <property type="match status" value="1"/>
</dbReference>
<gene>
    <name evidence="6 9" type="primary">pyrE</name>
    <name evidence="9" type="ORF">FTX54_009650</name>
</gene>
<feature type="binding site" evidence="6">
    <location>
        <position position="126"/>
    </location>
    <ligand>
        <name>orotate</name>
        <dbReference type="ChEBI" id="CHEBI:30839"/>
    </ligand>
</feature>
<evidence type="ECO:0000256" key="2">
    <source>
        <dbReference type="ARBA" id="ARBA00011971"/>
    </source>
</evidence>
<evidence type="ECO:0000256" key="4">
    <source>
        <dbReference type="ARBA" id="ARBA00022679"/>
    </source>
</evidence>
<evidence type="ECO:0000256" key="6">
    <source>
        <dbReference type="HAMAP-Rule" id="MF_01208"/>
    </source>
</evidence>
<dbReference type="GO" id="GO:0004588">
    <property type="term" value="F:orotate phosphoribosyltransferase activity"/>
    <property type="evidence" value="ECO:0007669"/>
    <property type="project" value="UniProtKB-UniRule"/>
</dbReference>
<dbReference type="PANTHER" id="PTHR19278:SF9">
    <property type="entry name" value="URIDINE 5'-MONOPHOSPHATE SYNTHASE"/>
    <property type="match status" value="1"/>
</dbReference>
<keyword evidence="3 6" id="KW-0328">Glycosyltransferase</keyword>
<comment type="pathway">
    <text evidence="1 6">Pyrimidine metabolism; UMP biosynthesis via de novo pathway; UMP from orotate: step 1/2.</text>
</comment>
<dbReference type="InterPro" id="IPR000836">
    <property type="entry name" value="PRTase_dom"/>
</dbReference>
<comment type="caution">
    <text evidence="6">Lacks conserved residue(s) required for the propagation of feature annotation.</text>
</comment>
<dbReference type="GO" id="GO:0044205">
    <property type="term" value="P:'de novo' UMP biosynthetic process"/>
    <property type="evidence" value="ECO:0007669"/>
    <property type="project" value="UniProtKB-UniRule"/>
</dbReference>
<dbReference type="CDD" id="cd06223">
    <property type="entry name" value="PRTases_typeI"/>
    <property type="match status" value="1"/>
</dbReference>
<dbReference type="RefSeq" id="WP_147802389.1">
    <property type="nucleotide sequence ID" value="NZ_CP144914.1"/>
</dbReference>
<dbReference type="InterPro" id="IPR004467">
    <property type="entry name" value="Or_phspho_trans_dom"/>
</dbReference>
<keyword evidence="10" id="KW-1185">Reference proteome</keyword>
<dbReference type="InterPro" id="IPR023031">
    <property type="entry name" value="OPRT"/>
</dbReference>
<feature type="binding site" evidence="6">
    <location>
        <position position="102"/>
    </location>
    <ligand>
        <name>5-phospho-alpha-D-ribose 1-diphosphate</name>
        <dbReference type="ChEBI" id="CHEBI:58017"/>
        <note>ligand shared between dimeric partners</note>
    </ligand>
</feature>
<evidence type="ECO:0000313" key="9">
    <source>
        <dbReference type="EMBL" id="WWD78695.1"/>
    </source>
</evidence>
<feature type="binding site" evidence="6">
    <location>
        <position position="100"/>
    </location>
    <ligand>
        <name>5-phospho-alpha-D-ribose 1-diphosphate</name>
        <dbReference type="ChEBI" id="CHEBI:58017"/>
        <note>ligand shared between dimeric partners</note>
    </ligand>
</feature>
<dbReference type="OrthoDB" id="9802134at2"/>
<dbReference type="Gene3D" id="3.40.50.2020">
    <property type="match status" value="1"/>
</dbReference>
<accession>A0A5C7F9K4</accession>
<name>A0A5C7F9K4_9BACI</name>